<protein>
    <submittedName>
        <fullName evidence="3">DgyrCDS5467</fullName>
    </submittedName>
</protein>
<comment type="caution">
    <text evidence="3">The sequence shown here is derived from an EMBL/GenBank/DDBJ whole genome shotgun (WGS) entry which is preliminary data.</text>
</comment>
<dbReference type="PANTHER" id="PTHR48051:SF1">
    <property type="entry name" value="RAS SUPPRESSOR PROTEIN 1"/>
    <property type="match status" value="1"/>
</dbReference>
<dbReference type="AlphaFoldDB" id="A0A7I8VMN4"/>
<dbReference type="OrthoDB" id="660555at2759"/>
<sequence>MAADVQQSTANLRLIGLDHKKHEGRLLRRPRAPKSKEITENNLKALDPLPDIQSNRQLYHIGEESPVASHLGETNTSIVISPPPPSTDLYPCNAVQVHSSSANASSSKPKSRQKALNRFYLDSSHRERTNLGTYVEGKGEASLVKPWKPKGPDGLYTVLKPRRKPPPFQTIPMEDEERYFRPPDFTLEDFMRSLSDRCKYPIEKVENIVYSKQNYKRMIQIVQKILQLNKNQEMINNFTMTGEESGLPVRERRKPNKQFLLEIAQMVKDEMVANGLMESDAKTTIRTVKKFEFVPKVPGGMTAHSEIIVYEDDTKIRRVKDIESRRATEVPTKEGIFKTNVSRTFMGSGRCSSPFEMTGGDAAITPEELAVLDALFCGGRALSLKACFISSLPDIEPLYSTLTYLNLSFNTFIEIPKEIFDLSLLTTLKLRDNPIRSIHHEIGRLNNLRVFVASFCLISSLPVSLFILESLQHLDVSYNKLSFIPNEIKYLVNLRELNVEGNQLPAMPSGALNLTKLIKLNVRNNLMHPLFWKEHSKNTPQRLLELAATAIDRWSLYSRYNLTEEIIDILESRQPCECCSQAMYGPGFRIIIPVIKLFGVKNLPFLFRSCSPICRDMFRSDPTSFVNVIYKLASEGEEEEEEE</sequence>
<dbReference type="GO" id="GO:0005737">
    <property type="term" value="C:cytoplasm"/>
    <property type="evidence" value="ECO:0007669"/>
    <property type="project" value="TreeGrafter"/>
</dbReference>
<dbReference type="SMART" id="SM00369">
    <property type="entry name" value="LRR_TYP"/>
    <property type="match status" value="3"/>
</dbReference>
<evidence type="ECO:0000313" key="3">
    <source>
        <dbReference type="EMBL" id="CAD5116590.1"/>
    </source>
</evidence>
<keyword evidence="4" id="KW-1185">Reference proteome</keyword>
<dbReference type="Gene3D" id="3.80.10.10">
    <property type="entry name" value="Ribonuclease Inhibitor"/>
    <property type="match status" value="1"/>
</dbReference>
<dbReference type="InterPro" id="IPR032675">
    <property type="entry name" value="LRR_dom_sf"/>
</dbReference>
<dbReference type="EMBL" id="CAJFCJ010000006">
    <property type="protein sequence ID" value="CAD5116590.1"/>
    <property type="molecule type" value="Genomic_DNA"/>
</dbReference>
<dbReference type="InterPro" id="IPR050216">
    <property type="entry name" value="LRR_domain-containing"/>
</dbReference>
<dbReference type="PANTHER" id="PTHR48051">
    <property type="match status" value="1"/>
</dbReference>
<dbReference type="Pfam" id="PF13855">
    <property type="entry name" value="LRR_8"/>
    <property type="match status" value="1"/>
</dbReference>
<accession>A0A7I8VMN4</accession>
<gene>
    <name evidence="3" type="ORF">DGYR_LOCUS5196</name>
</gene>
<dbReference type="Proteomes" id="UP000549394">
    <property type="component" value="Unassembled WGS sequence"/>
</dbReference>
<keyword evidence="1" id="KW-0433">Leucine-rich repeat</keyword>
<evidence type="ECO:0000256" key="2">
    <source>
        <dbReference type="ARBA" id="ARBA00022737"/>
    </source>
</evidence>
<evidence type="ECO:0000313" key="4">
    <source>
        <dbReference type="Proteomes" id="UP000549394"/>
    </source>
</evidence>
<proteinExistence type="predicted"/>
<dbReference type="InterPro" id="IPR001611">
    <property type="entry name" value="Leu-rich_rpt"/>
</dbReference>
<organism evidence="3 4">
    <name type="scientific">Dimorphilus gyrociliatus</name>
    <dbReference type="NCBI Taxonomy" id="2664684"/>
    <lineage>
        <taxon>Eukaryota</taxon>
        <taxon>Metazoa</taxon>
        <taxon>Spiralia</taxon>
        <taxon>Lophotrochozoa</taxon>
        <taxon>Annelida</taxon>
        <taxon>Polychaeta</taxon>
        <taxon>Polychaeta incertae sedis</taxon>
        <taxon>Dinophilidae</taxon>
        <taxon>Dimorphilus</taxon>
    </lineage>
</organism>
<dbReference type="InterPro" id="IPR003591">
    <property type="entry name" value="Leu-rich_rpt_typical-subtyp"/>
</dbReference>
<dbReference type="SUPFAM" id="SSF52058">
    <property type="entry name" value="L domain-like"/>
    <property type="match status" value="1"/>
</dbReference>
<name>A0A7I8VMN4_9ANNE</name>
<reference evidence="3 4" key="1">
    <citation type="submission" date="2020-08" db="EMBL/GenBank/DDBJ databases">
        <authorList>
            <person name="Hejnol A."/>
        </authorList>
    </citation>
    <scope>NUCLEOTIDE SEQUENCE [LARGE SCALE GENOMIC DNA]</scope>
</reference>
<dbReference type="PROSITE" id="PS51450">
    <property type="entry name" value="LRR"/>
    <property type="match status" value="1"/>
</dbReference>
<keyword evidence="2" id="KW-0677">Repeat</keyword>
<evidence type="ECO:0000256" key="1">
    <source>
        <dbReference type="ARBA" id="ARBA00022614"/>
    </source>
</evidence>